<dbReference type="InterPro" id="IPR007657">
    <property type="entry name" value="Glycosyltransferase_61"/>
</dbReference>
<evidence type="ECO:0000259" key="4">
    <source>
        <dbReference type="Pfam" id="PF04577"/>
    </source>
</evidence>
<dbReference type="EMBL" id="JBHULU010000021">
    <property type="protein sequence ID" value="MFD2515641.1"/>
    <property type="molecule type" value="Genomic_DNA"/>
</dbReference>
<dbReference type="Pfam" id="PF04577">
    <property type="entry name" value="Glyco_transf_61"/>
    <property type="match status" value="1"/>
</dbReference>
<comment type="caution">
    <text evidence="5">The sequence shown here is derived from an EMBL/GenBank/DDBJ whole genome shotgun (WGS) entry which is preliminary data.</text>
</comment>
<dbReference type="Proteomes" id="UP001597544">
    <property type="component" value="Unassembled WGS sequence"/>
</dbReference>
<name>A0ABW5IPZ9_9BACT</name>
<reference evidence="6" key="1">
    <citation type="journal article" date="2019" name="Int. J. Syst. Evol. Microbiol.">
        <title>The Global Catalogue of Microorganisms (GCM) 10K type strain sequencing project: providing services to taxonomists for standard genome sequencing and annotation.</title>
        <authorList>
            <consortium name="The Broad Institute Genomics Platform"/>
            <consortium name="The Broad Institute Genome Sequencing Center for Infectious Disease"/>
            <person name="Wu L."/>
            <person name="Ma J."/>
        </authorList>
    </citation>
    <scope>NUCLEOTIDE SEQUENCE [LARGE SCALE GENOMIC DNA]</scope>
    <source>
        <strain evidence="6">KCTC 42498</strain>
    </source>
</reference>
<dbReference type="RefSeq" id="WP_377510778.1">
    <property type="nucleotide sequence ID" value="NZ_JBHULU010000021.1"/>
</dbReference>
<protein>
    <submittedName>
        <fullName evidence="5">Glycosyltransferase family 61 protein</fullName>
    </submittedName>
</protein>
<proteinExistence type="predicted"/>
<keyword evidence="2" id="KW-0808">Transferase</keyword>
<evidence type="ECO:0000256" key="2">
    <source>
        <dbReference type="ARBA" id="ARBA00022679"/>
    </source>
</evidence>
<keyword evidence="6" id="KW-1185">Reference proteome</keyword>
<keyword evidence="3" id="KW-0325">Glycoprotein</keyword>
<sequence>MVRIKIFLRRRMQLMLNLFLKVYRKKYRPRKVIYGNNSDGISFCSFLVCENDLLPKNILSDIEIIKNRVYIPIYCISNGSINTDNCVSDCFITSKGELINDITYTCGSNTAEGKNNIFSRFEKTKRPKTISGVVFSLLSGGGAYHNYYHWLFESVTRLKILNESPYKEMVDFYVVPNYAASFKKETLSVLNIREEQIIDSKDCPHLKADYVIATGHPNRNILSTAWSSSFLREIFMSENDEKIKPSEQRKIYISRKKASTRRIINEELLFQELEILGFEKVFLEDFPFIDQVYLFSSSSIIVSPHGAGLANLTFAKPNTIVVEIFPPNSESSIYKNISMVQNLNYVKVNGVLKERSDEILNLHSDFIVNVHEILSNIVESAKIDSDLKNY</sequence>
<accession>A0ABW5IPZ9</accession>
<keyword evidence="1" id="KW-0328">Glycosyltransferase</keyword>
<dbReference type="InterPro" id="IPR049625">
    <property type="entry name" value="Glyco_transf_61_cat"/>
</dbReference>
<gene>
    <name evidence="5" type="ORF">ACFSRY_17335</name>
</gene>
<feature type="domain" description="Glycosyltransferase 61 catalytic" evidence="4">
    <location>
        <begin position="147"/>
        <end position="322"/>
    </location>
</feature>
<evidence type="ECO:0000313" key="6">
    <source>
        <dbReference type="Proteomes" id="UP001597544"/>
    </source>
</evidence>
<organism evidence="5 6">
    <name type="scientific">Pontibacter locisalis</name>
    <dbReference type="NCBI Taxonomy" id="1719035"/>
    <lineage>
        <taxon>Bacteria</taxon>
        <taxon>Pseudomonadati</taxon>
        <taxon>Bacteroidota</taxon>
        <taxon>Cytophagia</taxon>
        <taxon>Cytophagales</taxon>
        <taxon>Hymenobacteraceae</taxon>
        <taxon>Pontibacter</taxon>
    </lineage>
</organism>
<evidence type="ECO:0000313" key="5">
    <source>
        <dbReference type="EMBL" id="MFD2515641.1"/>
    </source>
</evidence>
<dbReference type="PANTHER" id="PTHR20961">
    <property type="entry name" value="GLYCOSYLTRANSFERASE"/>
    <property type="match status" value="1"/>
</dbReference>
<evidence type="ECO:0000256" key="3">
    <source>
        <dbReference type="ARBA" id="ARBA00023180"/>
    </source>
</evidence>
<evidence type="ECO:0000256" key="1">
    <source>
        <dbReference type="ARBA" id="ARBA00022676"/>
    </source>
</evidence>